<reference evidence="4 5" key="1">
    <citation type="journal article" date="2020" name="Microorganisms">
        <title>Osmotic Adaptation and Compatible Solute Biosynthesis of Phototrophic Bacteria as Revealed from Genome Analyses.</title>
        <authorList>
            <person name="Imhoff J.F."/>
            <person name="Rahn T."/>
            <person name="Kunzel S."/>
            <person name="Keller A."/>
            <person name="Neulinger S.C."/>
        </authorList>
    </citation>
    <scope>NUCLEOTIDE SEQUENCE [LARGE SCALE GENOMIC DNA]</scope>
    <source>
        <strain evidence="4 5">DSM 15382</strain>
    </source>
</reference>
<protein>
    <recommendedName>
        <fullName evidence="3">Ice-binding protein C-terminal domain-containing protein</fullName>
    </recommendedName>
</protein>
<accession>A0ABS1D5A6</accession>
<dbReference type="InterPro" id="IPR013424">
    <property type="entry name" value="Ice-binding_C"/>
</dbReference>
<feature type="compositionally biased region" description="Pro residues" evidence="1">
    <location>
        <begin position="204"/>
        <end position="228"/>
    </location>
</feature>
<keyword evidence="5" id="KW-1185">Reference proteome</keyword>
<feature type="region of interest" description="Disordered" evidence="1">
    <location>
        <begin position="201"/>
        <end position="230"/>
    </location>
</feature>
<feature type="signal peptide" evidence="2">
    <location>
        <begin position="1"/>
        <end position="26"/>
    </location>
</feature>
<dbReference type="NCBIfam" id="NF033208">
    <property type="entry name" value="choice_anch_E"/>
    <property type="match status" value="1"/>
</dbReference>
<evidence type="ECO:0000259" key="3">
    <source>
        <dbReference type="Pfam" id="PF07589"/>
    </source>
</evidence>
<name>A0ABS1D5A6_9PROT</name>
<dbReference type="EMBL" id="NRSG01000436">
    <property type="protein sequence ID" value="MBK1662051.1"/>
    <property type="molecule type" value="Genomic_DNA"/>
</dbReference>
<dbReference type="NCBIfam" id="TIGR02595">
    <property type="entry name" value="PEP_CTERM"/>
    <property type="match status" value="1"/>
</dbReference>
<organism evidence="4 5">
    <name type="scientific">Paracraurococcus ruber</name>
    <dbReference type="NCBI Taxonomy" id="77675"/>
    <lineage>
        <taxon>Bacteria</taxon>
        <taxon>Pseudomonadati</taxon>
        <taxon>Pseudomonadota</taxon>
        <taxon>Alphaproteobacteria</taxon>
        <taxon>Acetobacterales</taxon>
        <taxon>Roseomonadaceae</taxon>
        <taxon>Paracraurococcus</taxon>
    </lineage>
</organism>
<feature type="domain" description="Ice-binding protein C-terminal" evidence="3">
    <location>
        <begin position="225"/>
        <end position="248"/>
    </location>
</feature>
<dbReference type="Proteomes" id="UP000697995">
    <property type="component" value="Unassembled WGS sequence"/>
</dbReference>
<evidence type="ECO:0000256" key="2">
    <source>
        <dbReference type="SAM" id="SignalP"/>
    </source>
</evidence>
<feature type="chain" id="PRO_5045991285" description="Ice-binding protein C-terminal domain-containing protein" evidence="2">
    <location>
        <begin position="27"/>
        <end position="254"/>
    </location>
</feature>
<sequence length="254" mass="25421">MRLMRSIFAFPAALAGLVLAAAAAQASPLTATAGATWNSDDGGSLVVGQFNPAAYANAYGNATLTGVSLSLGATLDGSVTLTNTLSNRPANSRSFEVSISVPSLSVTLPDSTVTSANFAAIAFTATNLAGGASQSVGALPTDAALAAPPITDFAPWTGPGSISMAVAWGDLDASVRGGTRYTLAVNLTTSILATVTYTYQQASAPPPPNNPPTDTPPELPPGTVPVPEPATLGLLGAALTGLGLTQRRRRRAAA</sequence>
<dbReference type="Pfam" id="PF07589">
    <property type="entry name" value="PEP-CTERM"/>
    <property type="match status" value="1"/>
</dbReference>
<comment type="caution">
    <text evidence="4">The sequence shown here is derived from an EMBL/GenBank/DDBJ whole genome shotgun (WGS) entry which is preliminary data.</text>
</comment>
<proteinExistence type="predicted"/>
<evidence type="ECO:0000313" key="4">
    <source>
        <dbReference type="EMBL" id="MBK1662051.1"/>
    </source>
</evidence>
<keyword evidence="2" id="KW-0732">Signal</keyword>
<gene>
    <name evidence="4" type="ORF">CKO45_28075</name>
</gene>
<evidence type="ECO:0000256" key="1">
    <source>
        <dbReference type="SAM" id="MobiDB-lite"/>
    </source>
</evidence>
<evidence type="ECO:0000313" key="5">
    <source>
        <dbReference type="Proteomes" id="UP000697995"/>
    </source>
</evidence>